<feature type="compositionally biased region" description="Basic residues" evidence="2">
    <location>
        <begin position="26"/>
        <end position="46"/>
    </location>
</feature>
<evidence type="ECO:0000256" key="1">
    <source>
        <dbReference type="SAM" id="Coils"/>
    </source>
</evidence>
<dbReference type="GO" id="GO:0005654">
    <property type="term" value="C:nucleoplasm"/>
    <property type="evidence" value="ECO:0007669"/>
    <property type="project" value="TreeGrafter"/>
</dbReference>
<feature type="region of interest" description="Disordered" evidence="2">
    <location>
        <begin position="1"/>
        <end position="145"/>
    </location>
</feature>
<feature type="region of interest" description="Disordered" evidence="2">
    <location>
        <begin position="713"/>
        <end position="738"/>
    </location>
</feature>
<feature type="compositionally biased region" description="Pro residues" evidence="2">
    <location>
        <begin position="714"/>
        <end position="731"/>
    </location>
</feature>
<evidence type="ECO:0000313" key="5">
    <source>
        <dbReference type="Proteomes" id="UP001314205"/>
    </source>
</evidence>
<sequence>MSRDPPRKSFYNRGRDWDSNDYRNHQMSRKRSRSPSRDIKRRSRSPRKSEKELLDENILSEISKLPEPNELWDNQFQESGFSGNAAPPPPPFSQDGTYPSNYQPSYSGIYDDFSSIPSAPHPPNVSSWNQVPMRPTPPAQPTFVNNVEDQIKKEAAIESEMRHQKAALSKQREDCIKKASILKKELETLKEQRNELHSDPKRSPSPDTKRFLKENTKLQLEIQNKLKTINNVVDMLNGLIGEEAQVEKDVDDSTERSSKRKSRSPSGKKFNYVYYDPEMHWCRVCNEFPATAKDYLTHLHSPGHHKMAAAHMEAPWHSVPCMNEGFPNYPSAPTKRTPIRGLQFFVPSTAWYCKLCDQFIGDLHCASAHLKSIVHSKNYTNFVEQNPHWDTDWMSDRQKAFEKSRAKAKMEEKPQYTAHTITFCKDGFHTKTQKDSPPPTSSTEKKRKKEKKKKKGKKKRAVSSSSNSSSSSSDSDSKKPKKKREKLIEDKALSEWMSAIPMNSLNYNERKLLDSLKNRAEVGERRKSHTREERDRREDRRKEERRDEKREVRQDRREDRREERSERREERPERREERPERREERIERKEERTERRVEREDKREERRNESRSRSTQESSDAKKPEIKKMPFIGKMPVFKNLGKKDNTKNEDQKKEDEKKKQEEEESNKKRRVEMDAEIQKKVAEFKEKIAKAQLEKEQQDMAPSLALSAQLGFLPPPQLITPPMPSVPPQQTPNNLPKDFQDALDIIFPSSSKPQELSQQDMFMPGLAGFPVVPPFAHLGLVQQPVSPLMMGFDLNAQLFQHPQGPQLYDPHVPVVPNNHKRNNKQHQRNQKSNQNKQTNPTSKEVGQEPKPEEKKEAKHEPKQKNKEELDELAMLGIDASDVGAGM</sequence>
<dbReference type="InterPro" id="IPR055309">
    <property type="entry name" value="Znf318-like"/>
</dbReference>
<feature type="compositionally biased region" description="Basic and acidic residues" evidence="2">
    <location>
        <begin position="846"/>
        <end position="868"/>
    </location>
</feature>
<dbReference type="Proteomes" id="UP001314205">
    <property type="component" value="Unassembled WGS sequence"/>
</dbReference>
<keyword evidence="1" id="KW-0175">Coiled coil</keyword>
<evidence type="ECO:0000313" key="4">
    <source>
        <dbReference type="EMBL" id="CAK1577978.1"/>
    </source>
</evidence>
<feature type="compositionally biased region" description="Basic and acidic residues" evidence="2">
    <location>
        <begin position="246"/>
        <end position="257"/>
    </location>
</feature>
<dbReference type="AlphaFoldDB" id="A0AAV1K4G5"/>
<dbReference type="SMART" id="SM00451">
    <property type="entry name" value="ZnF_U1"/>
    <property type="match status" value="2"/>
</dbReference>
<dbReference type="InterPro" id="IPR003604">
    <property type="entry name" value="Matrin/U1-like-C_Znf_C2H2"/>
</dbReference>
<reference evidence="4 5" key="1">
    <citation type="submission" date="2023-11" db="EMBL/GenBank/DDBJ databases">
        <authorList>
            <person name="Hedman E."/>
            <person name="Englund M."/>
            <person name="Stromberg M."/>
            <person name="Nyberg Akerstrom W."/>
            <person name="Nylinder S."/>
            <person name="Jareborg N."/>
            <person name="Kallberg Y."/>
            <person name="Kronander E."/>
        </authorList>
    </citation>
    <scope>NUCLEOTIDE SEQUENCE [LARGE SCALE GENOMIC DNA]</scope>
</reference>
<gene>
    <name evidence="4" type="ORF">PARMNEM_LOCUS131</name>
</gene>
<dbReference type="PANTHER" id="PTHR15577:SF2">
    <property type="entry name" value="ZINC FINGER PROTEIN 318"/>
    <property type="match status" value="1"/>
</dbReference>
<feature type="compositionally biased region" description="Basic and acidic residues" evidence="2">
    <location>
        <begin position="1"/>
        <end position="24"/>
    </location>
</feature>
<evidence type="ECO:0000259" key="3">
    <source>
        <dbReference type="SMART" id="SM00451"/>
    </source>
</evidence>
<dbReference type="GO" id="GO:0008270">
    <property type="term" value="F:zinc ion binding"/>
    <property type="evidence" value="ECO:0007669"/>
    <property type="project" value="InterPro"/>
</dbReference>
<dbReference type="GO" id="GO:0003676">
    <property type="term" value="F:nucleic acid binding"/>
    <property type="evidence" value="ECO:0007669"/>
    <property type="project" value="InterPro"/>
</dbReference>
<feature type="compositionally biased region" description="Polar residues" evidence="2">
    <location>
        <begin position="831"/>
        <end position="843"/>
    </location>
</feature>
<feature type="compositionally biased region" description="Basic and acidic residues" evidence="2">
    <location>
        <begin position="508"/>
        <end position="628"/>
    </location>
</feature>
<dbReference type="EMBL" id="CAVLGL010000001">
    <property type="protein sequence ID" value="CAK1577978.1"/>
    <property type="molecule type" value="Genomic_DNA"/>
</dbReference>
<proteinExistence type="predicted"/>
<feature type="compositionally biased region" description="Basic residues" evidence="2">
    <location>
        <begin position="819"/>
        <end position="830"/>
    </location>
</feature>
<dbReference type="GO" id="GO:0045892">
    <property type="term" value="P:negative regulation of DNA-templated transcription"/>
    <property type="evidence" value="ECO:0007669"/>
    <property type="project" value="TreeGrafter"/>
</dbReference>
<feature type="compositionally biased region" description="Low complexity" evidence="2">
    <location>
        <begin position="462"/>
        <end position="474"/>
    </location>
</feature>
<name>A0AAV1K4G5_9NEOP</name>
<feature type="domain" description="U1-type" evidence="3">
    <location>
        <begin position="277"/>
        <end position="311"/>
    </location>
</feature>
<feature type="compositionally biased region" description="Basic residues" evidence="2">
    <location>
        <begin position="445"/>
        <end position="461"/>
    </location>
</feature>
<dbReference type="PANTHER" id="PTHR15577">
    <property type="entry name" value="ZINC FINGER CONTAINING PROTEIN"/>
    <property type="match status" value="1"/>
</dbReference>
<feature type="region of interest" description="Disordered" evidence="2">
    <location>
        <begin position="246"/>
        <end position="266"/>
    </location>
</feature>
<organism evidence="4 5">
    <name type="scientific">Parnassius mnemosyne</name>
    <name type="common">clouded apollo</name>
    <dbReference type="NCBI Taxonomy" id="213953"/>
    <lineage>
        <taxon>Eukaryota</taxon>
        <taxon>Metazoa</taxon>
        <taxon>Ecdysozoa</taxon>
        <taxon>Arthropoda</taxon>
        <taxon>Hexapoda</taxon>
        <taxon>Insecta</taxon>
        <taxon>Pterygota</taxon>
        <taxon>Neoptera</taxon>
        <taxon>Endopterygota</taxon>
        <taxon>Lepidoptera</taxon>
        <taxon>Glossata</taxon>
        <taxon>Ditrysia</taxon>
        <taxon>Papilionoidea</taxon>
        <taxon>Papilionidae</taxon>
        <taxon>Parnassiinae</taxon>
        <taxon>Parnassini</taxon>
        <taxon>Parnassius</taxon>
        <taxon>Driopa</taxon>
    </lineage>
</organism>
<feature type="compositionally biased region" description="Basic and acidic residues" evidence="2">
    <location>
        <begin position="642"/>
        <end position="662"/>
    </location>
</feature>
<feature type="region of interest" description="Disordered" evidence="2">
    <location>
        <begin position="427"/>
        <end position="674"/>
    </location>
</feature>
<keyword evidence="5" id="KW-1185">Reference proteome</keyword>
<protein>
    <recommendedName>
        <fullName evidence="3">U1-type domain-containing protein</fullName>
    </recommendedName>
</protein>
<feature type="coiled-coil region" evidence="1">
    <location>
        <begin position="172"/>
        <end position="199"/>
    </location>
</feature>
<evidence type="ECO:0000256" key="2">
    <source>
        <dbReference type="SAM" id="MobiDB-lite"/>
    </source>
</evidence>
<feature type="compositionally biased region" description="Polar residues" evidence="2">
    <location>
        <begin position="94"/>
        <end position="106"/>
    </location>
</feature>
<accession>A0AAV1K4G5</accession>
<feature type="compositionally biased region" description="Polar residues" evidence="2">
    <location>
        <begin position="72"/>
        <end position="82"/>
    </location>
</feature>
<dbReference type="GO" id="GO:0045893">
    <property type="term" value="P:positive regulation of DNA-templated transcription"/>
    <property type="evidence" value="ECO:0007669"/>
    <property type="project" value="TreeGrafter"/>
</dbReference>
<feature type="region of interest" description="Disordered" evidence="2">
    <location>
        <begin position="804"/>
        <end position="887"/>
    </location>
</feature>
<comment type="caution">
    <text evidence="4">The sequence shown here is derived from an EMBL/GenBank/DDBJ whole genome shotgun (WGS) entry which is preliminary data.</text>
</comment>
<feature type="domain" description="U1-type" evidence="3">
    <location>
        <begin position="348"/>
        <end position="382"/>
    </location>
</feature>